<evidence type="ECO:0000256" key="4">
    <source>
        <dbReference type="ARBA" id="ARBA00013040"/>
    </source>
</evidence>
<comment type="catalytic activity">
    <reaction evidence="15">
        <text>(2R)-2,3-bisphosphoglycerate + H2O = (2R)-2-phosphoglycerate + phosphate</text>
        <dbReference type="Rhea" id="RHEA:27381"/>
        <dbReference type="ChEBI" id="CHEBI:15377"/>
        <dbReference type="ChEBI" id="CHEBI:43474"/>
        <dbReference type="ChEBI" id="CHEBI:58248"/>
        <dbReference type="ChEBI" id="CHEBI:58289"/>
        <dbReference type="EC" id="3.1.3.80"/>
    </reaction>
    <physiologicalReaction direction="left-to-right" evidence="15">
        <dbReference type="Rhea" id="RHEA:27382"/>
    </physiologicalReaction>
</comment>
<feature type="region of interest" description="Disordered" evidence="16">
    <location>
        <begin position="318"/>
        <end position="338"/>
    </location>
</feature>
<evidence type="ECO:0000256" key="7">
    <source>
        <dbReference type="ARBA" id="ARBA00022729"/>
    </source>
</evidence>
<dbReference type="EC" id="3.1.3.62" evidence="4"/>
<dbReference type="CDD" id="cd07061">
    <property type="entry name" value="HP_HAP_like"/>
    <property type="match status" value="1"/>
</dbReference>
<evidence type="ECO:0000256" key="8">
    <source>
        <dbReference type="ARBA" id="ARBA00022801"/>
    </source>
</evidence>
<dbReference type="GO" id="GO:0003993">
    <property type="term" value="F:acid phosphatase activity"/>
    <property type="evidence" value="ECO:0007669"/>
    <property type="project" value="TreeGrafter"/>
</dbReference>
<dbReference type="GO" id="GO:0005886">
    <property type="term" value="C:plasma membrane"/>
    <property type="evidence" value="ECO:0007669"/>
    <property type="project" value="UniProtKB-SubCell"/>
</dbReference>
<dbReference type="InterPro" id="IPR000560">
    <property type="entry name" value="His_Pase_clade-2"/>
</dbReference>
<protein>
    <recommendedName>
        <fullName evidence="5">Multiple inositol polyphosphate phosphatase 1</fullName>
        <ecNumber evidence="4">3.1.3.62</ecNumber>
        <ecNumber evidence="3">3.1.3.80</ecNumber>
    </recommendedName>
    <alternativeName>
        <fullName evidence="11">2,3-bisphosphoglycerate 3-phosphatase</fullName>
    </alternativeName>
</protein>
<name>A0A5K3FFE9_MESCO</name>
<evidence type="ECO:0000256" key="6">
    <source>
        <dbReference type="ARBA" id="ARBA00022475"/>
    </source>
</evidence>
<dbReference type="GO" id="GO:0052745">
    <property type="term" value="F:inositol phosphate phosphatase activity"/>
    <property type="evidence" value="ECO:0007669"/>
    <property type="project" value="TreeGrafter"/>
</dbReference>
<dbReference type="InterPro" id="IPR033379">
    <property type="entry name" value="Acid_Pase_AS"/>
</dbReference>
<evidence type="ECO:0000313" key="18">
    <source>
        <dbReference type="WBParaSite" id="MCU_008014-RA"/>
    </source>
</evidence>
<dbReference type="PANTHER" id="PTHR20963:SF8">
    <property type="entry name" value="MULTIPLE INOSITOL POLYPHOSPHATE PHOSPHATASE 1"/>
    <property type="match status" value="1"/>
</dbReference>
<keyword evidence="6" id="KW-1003">Cell membrane</keyword>
<evidence type="ECO:0000256" key="5">
    <source>
        <dbReference type="ARBA" id="ARBA00018097"/>
    </source>
</evidence>
<evidence type="ECO:0000256" key="14">
    <source>
        <dbReference type="ARBA" id="ARBA00043691"/>
    </source>
</evidence>
<dbReference type="PIRSF" id="PIRSF000894">
    <property type="entry name" value="Acid_phosphatase"/>
    <property type="match status" value="1"/>
</dbReference>
<dbReference type="Gene3D" id="3.40.50.1240">
    <property type="entry name" value="Phosphoglycerate mutase-like"/>
    <property type="match status" value="1"/>
</dbReference>
<keyword evidence="7" id="KW-0732">Signal</keyword>
<dbReference type="WBParaSite" id="MCU_008014-RA">
    <property type="protein sequence ID" value="MCU_008014-RA"/>
    <property type="gene ID" value="MCU_008014"/>
</dbReference>
<evidence type="ECO:0000256" key="13">
    <source>
        <dbReference type="ARBA" id="ARBA00043671"/>
    </source>
</evidence>
<proteinExistence type="inferred from homology"/>
<keyword evidence="8" id="KW-0378">Hydrolase</keyword>
<dbReference type="EC" id="3.1.3.80" evidence="3"/>
<comment type="catalytic activity">
    <reaction evidence="12">
        <text>1D-myo-inositol 1,2,5,6-tetrakisphosphate + H2O = 1D-myo-inositol 1,2,6-trisphosphate + phosphate</text>
        <dbReference type="Rhea" id="RHEA:77119"/>
        <dbReference type="ChEBI" id="CHEBI:15377"/>
        <dbReference type="ChEBI" id="CHEBI:43474"/>
        <dbReference type="ChEBI" id="CHEBI:195535"/>
        <dbReference type="ChEBI" id="CHEBI:195537"/>
        <dbReference type="EC" id="3.1.3.62"/>
    </reaction>
    <physiologicalReaction direction="left-to-right" evidence="12">
        <dbReference type="Rhea" id="RHEA:77120"/>
    </physiologicalReaction>
</comment>
<dbReference type="InterPro" id="IPR016274">
    <property type="entry name" value="Histidine_acid_Pase_euk"/>
</dbReference>
<keyword evidence="17" id="KW-1133">Transmembrane helix</keyword>
<evidence type="ECO:0000256" key="12">
    <source>
        <dbReference type="ARBA" id="ARBA00043668"/>
    </source>
</evidence>
<evidence type="ECO:0000256" key="1">
    <source>
        <dbReference type="ARBA" id="ARBA00004236"/>
    </source>
</evidence>
<accession>A0A5K3FFE9</accession>
<organism evidence="18">
    <name type="scientific">Mesocestoides corti</name>
    <name type="common">Flatworm</name>
    <dbReference type="NCBI Taxonomy" id="53468"/>
    <lineage>
        <taxon>Eukaryota</taxon>
        <taxon>Metazoa</taxon>
        <taxon>Spiralia</taxon>
        <taxon>Lophotrochozoa</taxon>
        <taxon>Platyhelminthes</taxon>
        <taxon>Cestoda</taxon>
        <taxon>Eucestoda</taxon>
        <taxon>Cyclophyllidea</taxon>
        <taxon>Mesocestoididae</taxon>
        <taxon>Mesocestoides</taxon>
    </lineage>
</organism>
<reference evidence="18" key="1">
    <citation type="submission" date="2019-11" db="UniProtKB">
        <authorList>
            <consortium name="WormBaseParasite"/>
        </authorList>
    </citation>
    <scope>IDENTIFICATION</scope>
</reference>
<dbReference type="SUPFAM" id="SSF53254">
    <property type="entry name" value="Phosphoglycerate mutase-like"/>
    <property type="match status" value="1"/>
</dbReference>
<evidence type="ECO:0000256" key="17">
    <source>
        <dbReference type="SAM" id="Phobius"/>
    </source>
</evidence>
<feature type="transmembrane region" description="Helical" evidence="17">
    <location>
        <begin position="5"/>
        <end position="24"/>
    </location>
</feature>
<evidence type="ECO:0000256" key="10">
    <source>
        <dbReference type="ARBA" id="ARBA00023180"/>
    </source>
</evidence>
<sequence length="488" mass="54986">MLRIYLDILGLLFASLGGLIFVFYPPRPFYDDKTVDGYSLTAFGSKTSYKNHGLKSAHPSLLSGKRLVHINALFRHGTRSPDMDFMTKMAALRTRLQQYLPNLDFPLESGGNASKVLLPSGVEELAQLGIRFRNIVPDSFRLASGALVVSSQTERTLKSARAFISKFFDEEVPITEDSERLRFFAYCTNYIEGIRKNKTVRSEYYKFRDGAAMNRVLAEVISDYNLENMNLTTDDLSDIHKMAGHEVAAMKPQSPLPGWVRLFRPGHLYVLEYLSDLKQYWTKANPFPINYEQVCPLWGAIMEDLLKAATHDRDLLVAQQHGGGGGGDRGAEGDSSVSQPHRRSVFWFGHAETLLPLVIKLGLFNESVATESGGGEHLMASGFESRLRRLRLEDLPVHNLFRSSHIIPFAGNIAFLLFHCPEAGEEPSLDHYCVEVRLNEQVVEIIPELRDAPRPLRLPRLLDFFKACLPTTYNQAALCDRRTPSYSP</sequence>
<evidence type="ECO:0000256" key="3">
    <source>
        <dbReference type="ARBA" id="ARBA00012976"/>
    </source>
</evidence>
<evidence type="ECO:0000256" key="15">
    <source>
        <dbReference type="ARBA" id="ARBA00043832"/>
    </source>
</evidence>
<comment type="catalytic activity">
    <reaction evidence="14">
        <text>1D-myo-inositol hexakisphosphate + H2O = 1D-myo-inositol 1,2,4,5,6-pentakisphosphate + phosphate</text>
        <dbReference type="Rhea" id="RHEA:16989"/>
        <dbReference type="ChEBI" id="CHEBI:15377"/>
        <dbReference type="ChEBI" id="CHEBI:43474"/>
        <dbReference type="ChEBI" id="CHEBI:57798"/>
        <dbReference type="ChEBI" id="CHEBI:58130"/>
        <dbReference type="EC" id="3.1.3.62"/>
    </reaction>
    <physiologicalReaction direction="left-to-right" evidence="14">
        <dbReference type="Rhea" id="RHEA:16990"/>
    </physiologicalReaction>
</comment>
<evidence type="ECO:0000256" key="16">
    <source>
        <dbReference type="SAM" id="MobiDB-lite"/>
    </source>
</evidence>
<keyword evidence="9 17" id="KW-0472">Membrane</keyword>
<keyword evidence="10" id="KW-0325">Glycoprotein</keyword>
<dbReference type="Pfam" id="PF00328">
    <property type="entry name" value="His_Phos_2"/>
    <property type="match status" value="1"/>
</dbReference>
<dbReference type="GO" id="GO:0034417">
    <property type="term" value="F:bisphosphoglycerate 3-phosphatase activity"/>
    <property type="evidence" value="ECO:0007669"/>
    <property type="project" value="UniProtKB-EC"/>
</dbReference>
<evidence type="ECO:0000256" key="11">
    <source>
        <dbReference type="ARBA" id="ARBA00031642"/>
    </source>
</evidence>
<dbReference type="PANTHER" id="PTHR20963">
    <property type="entry name" value="MULTIPLE INOSITOL POLYPHOSPHATE PHOSPHATASE-RELATED"/>
    <property type="match status" value="1"/>
</dbReference>
<evidence type="ECO:0000256" key="2">
    <source>
        <dbReference type="ARBA" id="ARBA00008422"/>
    </source>
</evidence>
<dbReference type="PROSITE" id="PS00616">
    <property type="entry name" value="HIS_ACID_PHOSPHAT_1"/>
    <property type="match status" value="1"/>
</dbReference>
<comment type="catalytic activity">
    <reaction evidence="13">
        <text>1D-myo-inositol 1,2,4,5,6-pentakisphosphate + H2O = 1D-myo-inositol 1,2,5,6-tetrakisphosphate + phosphate</text>
        <dbReference type="Rhea" id="RHEA:77115"/>
        <dbReference type="ChEBI" id="CHEBI:15377"/>
        <dbReference type="ChEBI" id="CHEBI:43474"/>
        <dbReference type="ChEBI" id="CHEBI:57798"/>
        <dbReference type="ChEBI" id="CHEBI:195535"/>
        <dbReference type="EC" id="3.1.3.62"/>
    </reaction>
    <physiologicalReaction direction="left-to-right" evidence="13">
        <dbReference type="Rhea" id="RHEA:77116"/>
    </physiologicalReaction>
</comment>
<comment type="similarity">
    <text evidence="2">Belongs to the histidine acid phosphatase family. MINPP1 subfamily.</text>
</comment>
<keyword evidence="17" id="KW-0812">Transmembrane</keyword>
<dbReference type="InterPro" id="IPR029033">
    <property type="entry name" value="His_PPase_superfam"/>
</dbReference>
<comment type="subcellular location">
    <subcellularLocation>
        <location evidence="1">Cell membrane</location>
    </subcellularLocation>
</comment>
<dbReference type="AlphaFoldDB" id="A0A5K3FFE9"/>
<evidence type="ECO:0000256" key="9">
    <source>
        <dbReference type="ARBA" id="ARBA00023136"/>
    </source>
</evidence>